<dbReference type="EMBL" id="CM000158">
    <property type="protein sequence ID" value="KRJ99830.1"/>
    <property type="molecule type" value="Genomic_DNA"/>
</dbReference>
<evidence type="ECO:0000313" key="2">
    <source>
        <dbReference type="EMBL" id="KRJ99830.1"/>
    </source>
</evidence>
<reference evidence="2 3" key="1">
    <citation type="journal article" date="2007" name="Nature">
        <title>Evolution of genes and genomes on the Drosophila phylogeny.</title>
        <authorList>
            <consortium name="Drosophila 12 Genomes Consortium"/>
            <person name="Clark A.G."/>
            <person name="Eisen M.B."/>
            <person name="Smith D.R."/>
            <person name="Bergman C.M."/>
            <person name="Oliver B."/>
            <person name="Markow T.A."/>
            <person name="Kaufman T.C."/>
            <person name="Kellis M."/>
            <person name="Gelbart W."/>
            <person name="Iyer V.N."/>
            <person name="Pollard D.A."/>
            <person name="Sackton T.B."/>
            <person name="Larracuente A.M."/>
            <person name="Singh N.D."/>
            <person name="Abad J.P."/>
            <person name="Abt D.N."/>
            <person name="Adryan B."/>
            <person name="Aguade M."/>
            <person name="Akashi H."/>
            <person name="Anderson W.W."/>
            <person name="Aquadro C.F."/>
            <person name="Ardell D.H."/>
            <person name="Arguello R."/>
            <person name="Artieri C.G."/>
            <person name="Barbash D.A."/>
            <person name="Barker D."/>
            <person name="Barsanti P."/>
            <person name="Batterham P."/>
            <person name="Batzoglou S."/>
            <person name="Begun D."/>
            <person name="Bhutkar A."/>
            <person name="Blanco E."/>
            <person name="Bosak S.A."/>
            <person name="Bradley R.K."/>
            <person name="Brand A.D."/>
            <person name="Brent M.R."/>
            <person name="Brooks A.N."/>
            <person name="Brown R.H."/>
            <person name="Butlin R.K."/>
            <person name="Caggese C."/>
            <person name="Calvi B.R."/>
            <person name="Bernardo de Carvalho A."/>
            <person name="Caspi A."/>
            <person name="Castrezana S."/>
            <person name="Celniker S.E."/>
            <person name="Chang J.L."/>
            <person name="Chapple C."/>
            <person name="Chatterji S."/>
            <person name="Chinwalla A."/>
            <person name="Civetta A."/>
            <person name="Clifton S.W."/>
            <person name="Comeron J.M."/>
            <person name="Costello J.C."/>
            <person name="Coyne J.A."/>
            <person name="Daub J."/>
            <person name="David R.G."/>
            <person name="Delcher A.L."/>
            <person name="Delehaunty K."/>
            <person name="Do C.B."/>
            <person name="Ebling H."/>
            <person name="Edwards K."/>
            <person name="Eickbush T."/>
            <person name="Evans J.D."/>
            <person name="Filipski A."/>
            <person name="Findeiss S."/>
            <person name="Freyhult E."/>
            <person name="Fulton L."/>
            <person name="Fulton R."/>
            <person name="Garcia A.C."/>
            <person name="Gardiner A."/>
            <person name="Garfield D.A."/>
            <person name="Garvin B.E."/>
            <person name="Gibson G."/>
            <person name="Gilbert D."/>
            <person name="Gnerre S."/>
            <person name="Godfrey J."/>
            <person name="Good R."/>
            <person name="Gotea V."/>
            <person name="Gravely B."/>
            <person name="Greenberg A.J."/>
            <person name="Griffiths-Jones S."/>
            <person name="Gross S."/>
            <person name="Guigo R."/>
            <person name="Gustafson E.A."/>
            <person name="Haerty W."/>
            <person name="Hahn M.W."/>
            <person name="Halligan D.L."/>
            <person name="Halpern A.L."/>
            <person name="Halter G.M."/>
            <person name="Han M.V."/>
            <person name="Heger A."/>
            <person name="Hillier L."/>
            <person name="Hinrichs A.S."/>
            <person name="Holmes I."/>
            <person name="Hoskins R.A."/>
            <person name="Hubisz M.J."/>
            <person name="Hultmark D."/>
            <person name="Huntley M.A."/>
            <person name="Jaffe D.B."/>
            <person name="Jagadeeshan S."/>
            <person name="Jeck W.R."/>
            <person name="Johnson J."/>
            <person name="Jones C.D."/>
            <person name="Jordan W.C."/>
            <person name="Karpen G.H."/>
            <person name="Kataoka E."/>
            <person name="Keightley P.D."/>
            <person name="Kheradpour P."/>
            <person name="Kirkness E.F."/>
            <person name="Koerich L.B."/>
            <person name="Kristiansen K."/>
            <person name="Kudrna D."/>
            <person name="Kulathinal R.J."/>
            <person name="Kumar S."/>
            <person name="Kwok R."/>
            <person name="Lander E."/>
            <person name="Langley C.H."/>
            <person name="Lapoint R."/>
            <person name="Lazzaro B.P."/>
            <person name="Lee S.J."/>
            <person name="Levesque L."/>
            <person name="Li R."/>
            <person name="Lin C.F."/>
            <person name="Lin M.F."/>
            <person name="Lindblad-Toh K."/>
            <person name="Llopart A."/>
            <person name="Long M."/>
            <person name="Low L."/>
            <person name="Lozovsky E."/>
            <person name="Lu J."/>
            <person name="Luo M."/>
            <person name="Machado C.A."/>
            <person name="Makalowski W."/>
            <person name="Marzo M."/>
            <person name="Matsuda M."/>
            <person name="Matzkin L."/>
            <person name="McAllister B."/>
            <person name="McBride C.S."/>
            <person name="McKernan B."/>
            <person name="McKernan K."/>
            <person name="Mendez-Lago M."/>
            <person name="Minx P."/>
            <person name="Mollenhauer M.U."/>
            <person name="Montooth K."/>
            <person name="Mount S.M."/>
            <person name="Mu X."/>
            <person name="Myers E."/>
            <person name="Negre B."/>
            <person name="Newfeld S."/>
            <person name="Nielsen R."/>
            <person name="Noor M.A."/>
            <person name="O'Grady P."/>
            <person name="Pachter L."/>
            <person name="Papaceit M."/>
            <person name="Parisi M.J."/>
            <person name="Parisi M."/>
            <person name="Parts L."/>
            <person name="Pedersen J.S."/>
            <person name="Pesole G."/>
            <person name="Phillippy A.M."/>
            <person name="Ponting C.P."/>
            <person name="Pop M."/>
            <person name="Porcelli D."/>
            <person name="Powell J.R."/>
            <person name="Prohaska S."/>
            <person name="Pruitt K."/>
            <person name="Puig M."/>
            <person name="Quesneville H."/>
            <person name="Ram K.R."/>
            <person name="Rand D."/>
            <person name="Rasmussen M.D."/>
            <person name="Reed L.K."/>
            <person name="Reenan R."/>
            <person name="Reily A."/>
            <person name="Remington K.A."/>
            <person name="Rieger T.T."/>
            <person name="Ritchie M.G."/>
            <person name="Robin C."/>
            <person name="Rogers Y.H."/>
            <person name="Rohde C."/>
            <person name="Rozas J."/>
            <person name="Rubenfield M.J."/>
            <person name="Ruiz A."/>
            <person name="Russo S."/>
            <person name="Salzberg S.L."/>
            <person name="Sanchez-Gracia A."/>
            <person name="Saranga D.J."/>
            <person name="Sato H."/>
            <person name="Schaeffer S.W."/>
            <person name="Schatz M.C."/>
            <person name="Schlenke T."/>
            <person name="Schwartz R."/>
            <person name="Segarra C."/>
            <person name="Singh R.S."/>
            <person name="Sirot L."/>
            <person name="Sirota M."/>
            <person name="Sisneros N.B."/>
            <person name="Smith C.D."/>
            <person name="Smith T.F."/>
            <person name="Spieth J."/>
            <person name="Stage D.E."/>
            <person name="Stark A."/>
            <person name="Stephan W."/>
            <person name="Strausberg R.L."/>
            <person name="Strempel S."/>
            <person name="Sturgill D."/>
            <person name="Sutton G."/>
            <person name="Sutton G.G."/>
            <person name="Tao W."/>
            <person name="Teichmann S."/>
            <person name="Tobari Y.N."/>
            <person name="Tomimura Y."/>
            <person name="Tsolas J.M."/>
            <person name="Valente V.L."/>
            <person name="Venter E."/>
            <person name="Venter J.C."/>
            <person name="Vicario S."/>
            <person name="Vieira F.G."/>
            <person name="Vilella A.J."/>
            <person name="Villasante A."/>
            <person name="Walenz B."/>
            <person name="Wang J."/>
            <person name="Wasserman M."/>
            <person name="Watts T."/>
            <person name="Wilson D."/>
            <person name="Wilson R.K."/>
            <person name="Wing R.A."/>
            <person name="Wolfner M.F."/>
            <person name="Wong A."/>
            <person name="Wong G.K."/>
            <person name="Wu C.I."/>
            <person name="Wu G."/>
            <person name="Yamamoto D."/>
            <person name="Yang H.P."/>
            <person name="Yang S.P."/>
            <person name="Yorke J.A."/>
            <person name="Yoshida K."/>
            <person name="Zdobnov E."/>
            <person name="Zhang P."/>
            <person name="Zhang Y."/>
            <person name="Zimin A.V."/>
            <person name="Baldwin J."/>
            <person name="Abdouelleil A."/>
            <person name="Abdulkadir J."/>
            <person name="Abebe A."/>
            <person name="Abera B."/>
            <person name="Abreu J."/>
            <person name="Acer S.C."/>
            <person name="Aftuck L."/>
            <person name="Alexander A."/>
            <person name="An P."/>
            <person name="Anderson E."/>
            <person name="Anderson S."/>
            <person name="Arachi H."/>
            <person name="Azer M."/>
            <person name="Bachantsang P."/>
            <person name="Barry A."/>
            <person name="Bayul T."/>
            <person name="Berlin A."/>
            <person name="Bessette D."/>
            <person name="Bloom T."/>
            <person name="Blye J."/>
            <person name="Boguslavskiy L."/>
            <person name="Bonnet C."/>
            <person name="Boukhgalter B."/>
            <person name="Bourzgui I."/>
            <person name="Brown A."/>
            <person name="Cahill P."/>
            <person name="Channer S."/>
            <person name="Cheshatsang Y."/>
            <person name="Chuda L."/>
            <person name="Citroen M."/>
            <person name="Collymore A."/>
            <person name="Cooke P."/>
            <person name="Costello M."/>
            <person name="D'Aco K."/>
            <person name="Daza R."/>
            <person name="De Haan G."/>
            <person name="DeGray S."/>
            <person name="DeMaso C."/>
            <person name="Dhargay N."/>
            <person name="Dooley K."/>
            <person name="Dooley E."/>
            <person name="Doricent M."/>
            <person name="Dorje P."/>
            <person name="Dorjee K."/>
            <person name="Dupes A."/>
            <person name="Elong R."/>
            <person name="Falk J."/>
            <person name="Farina A."/>
            <person name="Faro S."/>
            <person name="Ferguson D."/>
            <person name="Fisher S."/>
            <person name="Foley C.D."/>
            <person name="Franke A."/>
            <person name="Friedrich D."/>
            <person name="Gadbois L."/>
            <person name="Gearin G."/>
            <person name="Gearin C.R."/>
            <person name="Giannoukos G."/>
            <person name="Goode T."/>
            <person name="Graham J."/>
            <person name="Grandbois E."/>
            <person name="Grewal S."/>
            <person name="Gyaltsen K."/>
            <person name="Hafez N."/>
            <person name="Hagos B."/>
            <person name="Hall J."/>
            <person name="Henson C."/>
            <person name="Hollinger A."/>
            <person name="Honan T."/>
            <person name="Huard M.D."/>
            <person name="Hughes L."/>
            <person name="Hurhula B."/>
            <person name="Husby M.E."/>
            <person name="Kamat A."/>
            <person name="Kanga B."/>
            <person name="Kashin S."/>
            <person name="Khazanovich D."/>
            <person name="Kisner P."/>
            <person name="Lance K."/>
            <person name="Lara M."/>
            <person name="Lee W."/>
            <person name="Lennon N."/>
            <person name="Letendre F."/>
            <person name="LeVine R."/>
            <person name="Lipovsky A."/>
            <person name="Liu X."/>
            <person name="Liu J."/>
            <person name="Liu S."/>
            <person name="Lokyitsang T."/>
            <person name="Lokyitsang Y."/>
            <person name="Lubonja R."/>
            <person name="Lui A."/>
            <person name="MacDonald P."/>
            <person name="Magnisalis V."/>
            <person name="Maru K."/>
            <person name="Matthews C."/>
            <person name="McCusker W."/>
            <person name="McDonough S."/>
            <person name="Mehta T."/>
            <person name="Meldrim J."/>
            <person name="Meneus L."/>
            <person name="Mihai O."/>
            <person name="Mihalev A."/>
            <person name="Mihova T."/>
            <person name="Mittelman R."/>
            <person name="Mlenga V."/>
            <person name="Montmayeur A."/>
            <person name="Mulrain L."/>
            <person name="Navidi A."/>
            <person name="Naylor J."/>
            <person name="Negash T."/>
            <person name="Nguyen T."/>
            <person name="Nguyen N."/>
            <person name="Nicol R."/>
            <person name="Norbu C."/>
            <person name="Norbu N."/>
            <person name="Novod N."/>
            <person name="O'Neill B."/>
            <person name="Osman S."/>
            <person name="Markiewicz E."/>
            <person name="Oyono O.L."/>
            <person name="Patti C."/>
            <person name="Phunkhang P."/>
            <person name="Pierre F."/>
            <person name="Priest M."/>
            <person name="Raghuraman S."/>
            <person name="Rege F."/>
            <person name="Reyes R."/>
            <person name="Rise C."/>
            <person name="Rogov P."/>
            <person name="Ross K."/>
            <person name="Ryan E."/>
            <person name="Settipalli S."/>
            <person name="Shea T."/>
            <person name="Sherpa N."/>
            <person name="Shi L."/>
            <person name="Shih D."/>
            <person name="Sparrow T."/>
            <person name="Spaulding J."/>
            <person name="Stalker J."/>
            <person name="Stange-Thomann N."/>
            <person name="Stavropoulos S."/>
            <person name="Stone C."/>
            <person name="Strader C."/>
            <person name="Tesfaye S."/>
            <person name="Thomson T."/>
            <person name="Thoulutsang Y."/>
            <person name="Thoulutsang D."/>
            <person name="Topham K."/>
            <person name="Topping I."/>
            <person name="Tsamla T."/>
            <person name="Vassiliev H."/>
            <person name="Vo A."/>
            <person name="Wangchuk T."/>
            <person name="Wangdi T."/>
            <person name="Weiand M."/>
            <person name="Wilkinson J."/>
            <person name="Wilson A."/>
            <person name="Yadav S."/>
            <person name="Young G."/>
            <person name="Yu Q."/>
            <person name="Zembek L."/>
            <person name="Zhong D."/>
            <person name="Zimmer A."/>
            <person name="Zwirko Z."/>
            <person name="Jaffe D.B."/>
            <person name="Alvarez P."/>
            <person name="Brockman W."/>
            <person name="Butler J."/>
            <person name="Chin C."/>
            <person name="Gnerre S."/>
            <person name="Grabherr M."/>
            <person name="Kleber M."/>
            <person name="Mauceli E."/>
            <person name="MacCallum I."/>
        </authorList>
    </citation>
    <scope>NUCLEOTIDE SEQUENCE [LARGE SCALE GENOMIC DNA]</scope>
    <source>
        <strain evidence="3">Tai18E2 / Tucson 14021-0261.01</strain>
    </source>
</reference>
<protein>
    <submittedName>
        <fullName evidence="2">Uncharacterized protein</fullName>
    </submittedName>
</protein>
<dbReference type="Proteomes" id="UP000002282">
    <property type="component" value="Chromosome 2R"/>
</dbReference>
<reference evidence="2 3" key="2">
    <citation type="journal article" date="2007" name="PLoS Biol.">
        <title>Principles of genome evolution in the Drosophila melanogaster species group.</title>
        <authorList>
            <person name="Ranz J.M."/>
            <person name="Maurin D."/>
            <person name="Chan Y.S."/>
            <person name="von Grotthuss M."/>
            <person name="Hillier L.W."/>
            <person name="Roote J."/>
            <person name="Ashburner M."/>
            <person name="Bergman C.M."/>
        </authorList>
    </citation>
    <scope>NUCLEOTIDE SEQUENCE [LARGE SCALE GENOMIC DNA]</scope>
    <source>
        <strain evidence="3">Tai18E2 / Tucson 14021-0261.01</strain>
    </source>
</reference>
<evidence type="ECO:0000313" key="3">
    <source>
        <dbReference type="Proteomes" id="UP000002282"/>
    </source>
</evidence>
<gene>
    <name evidence="2" type="primary">Dyak\GE27462</name>
    <name evidence="2" type="synonym">GE27462</name>
    <name evidence="2" type="ORF">Dyak_GE27462</name>
</gene>
<organism evidence="2 3">
    <name type="scientific">Drosophila yakuba</name>
    <name type="common">Fruit fly</name>
    <dbReference type="NCBI Taxonomy" id="7245"/>
    <lineage>
        <taxon>Eukaryota</taxon>
        <taxon>Metazoa</taxon>
        <taxon>Ecdysozoa</taxon>
        <taxon>Arthropoda</taxon>
        <taxon>Hexapoda</taxon>
        <taxon>Insecta</taxon>
        <taxon>Pterygota</taxon>
        <taxon>Neoptera</taxon>
        <taxon>Endopterygota</taxon>
        <taxon>Diptera</taxon>
        <taxon>Brachycera</taxon>
        <taxon>Muscomorpha</taxon>
        <taxon>Ephydroidea</taxon>
        <taxon>Drosophilidae</taxon>
        <taxon>Drosophila</taxon>
        <taxon>Sophophora</taxon>
    </lineage>
</organism>
<sequence length="90" mass="9918">MRSCLCQESFLELCKSFFQQQSSAQSGFHSANSKATSLKSIVIALEPNGKETEQQTSGSKPVLVFCQLRTDDEDERMMSPPEPATANSKN</sequence>
<name>A0A0R1DYB5_DROYA</name>
<keyword evidence="3" id="KW-1185">Reference proteome</keyword>
<evidence type="ECO:0000256" key="1">
    <source>
        <dbReference type="SAM" id="MobiDB-lite"/>
    </source>
</evidence>
<proteinExistence type="predicted"/>
<dbReference type="KEGG" id="dya:Dyak_GE27462"/>
<feature type="region of interest" description="Disordered" evidence="1">
    <location>
        <begin position="70"/>
        <end position="90"/>
    </location>
</feature>
<dbReference type="AlphaFoldDB" id="A0A0R1DYB5"/>
<accession>A0A0R1DYB5</accession>